<reference evidence="3" key="1">
    <citation type="journal article" date="2019" name="Int. J. Syst. Evol. Microbiol.">
        <title>The Global Catalogue of Microorganisms (GCM) 10K type strain sequencing project: providing services to taxonomists for standard genome sequencing and annotation.</title>
        <authorList>
            <consortium name="The Broad Institute Genomics Platform"/>
            <consortium name="The Broad Institute Genome Sequencing Center for Infectious Disease"/>
            <person name="Wu L."/>
            <person name="Ma J."/>
        </authorList>
    </citation>
    <scope>NUCLEOTIDE SEQUENCE [LARGE SCALE GENOMIC DNA]</scope>
    <source>
        <strain evidence="3">KACC 12602</strain>
    </source>
</reference>
<dbReference type="Pfam" id="PF08241">
    <property type="entry name" value="Methyltransf_11"/>
    <property type="match status" value="1"/>
</dbReference>
<dbReference type="InterPro" id="IPR013216">
    <property type="entry name" value="Methyltransf_11"/>
</dbReference>
<accession>A0ABW0EBZ3</accession>
<gene>
    <name evidence="2" type="ORF">ACFPIB_14865</name>
</gene>
<keyword evidence="3" id="KW-1185">Reference proteome</keyword>
<protein>
    <submittedName>
        <fullName evidence="2">Class I SAM-dependent methyltransferase</fullName>
        <ecNumber evidence="2">2.1.1.-</ecNumber>
    </submittedName>
</protein>
<organism evidence="2 3">
    <name type="scientific">Adhaeribacter terreus</name>
    <dbReference type="NCBI Taxonomy" id="529703"/>
    <lineage>
        <taxon>Bacteria</taxon>
        <taxon>Pseudomonadati</taxon>
        <taxon>Bacteroidota</taxon>
        <taxon>Cytophagia</taxon>
        <taxon>Cytophagales</taxon>
        <taxon>Hymenobacteraceae</taxon>
        <taxon>Adhaeribacter</taxon>
    </lineage>
</organism>
<dbReference type="Proteomes" id="UP001596161">
    <property type="component" value="Unassembled WGS sequence"/>
</dbReference>
<dbReference type="PANTHER" id="PTHR45036:SF1">
    <property type="entry name" value="METHYLTRANSFERASE LIKE 7A"/>
    <property type="match status" value="1"/>
</dbReference>
<keyword evidence="2" id="KW-0489">Methyltransferase</keyword>
<dbReference type="PANTHER" id="PTHR45036">
    <property type="entry name" value="METHYLTRANSFERASE LIKE 7B"/>
    <property type="match status" value="1"/>
</dbReference>
<name>A0ABW0EBZ3_9BACT</name>
<dbReference type="Gene3D" id="3.40.50.150">
    <property type="entry name" value="Vaccinia Virus protein VP39"/>
    <property type="match status" value="1"/>
</dbReference>
<dbReference type="SUPFAM" id="SSF53335">
    <property type="entry name" value="S-adenosyl-L-methionine-dependent methyltransferases"/>
    <property type="match status" value="1"/>
</dbReference>
<dbReference type="EC" id="2.1.1.-" evidence="2"/>
<feature type="domain" description="Methyltransferase type 11" evidence="1">
    <location>
        <begin position="49"/>
        <end position="142"/>
    </location>
</feature>
<proteinExistence type="predicted"/>
<comment type="caution">
    <text evidence="2">The sequence shown here is derived from an EMBL/GenBank/DDBJ whole genome shotgun (WGS) entry which is preliminary data.</text>
</comment>
<dbReference type="RefSeq" id="WP_378018255.1">
    <property type="nucleotide sequence ID" value="NZ_JBHSKT010000009.1"/>
</dbReference>
<dbReference type="InterPro" id="IPR052356">
    <property type="entry name" value="Thiol_S-MT"/>
</dbReference>
<dbReference type="InterPro" id="IPR029063">
    <property type="entry name" value="SAM-dependent_MTases_sf"/>
</dbReference>
<evidence type="ECO:0000259" key="1">
    <source>
        <dbReference type="Pfam" id="PF08241"/>
    </source>
</evidence>
<dbReference type="CDD" id="cd02440">
    <property type="entry name" value="AdoMet_MTases"/>
    <property type="match status" value="1"/>
</dbReference>
<dbReference type="GO" id="GO:0008168">
    <property type="term" value="F:methyltransferase activity"/>
    <property type="evidence" value="ECO:0007669"/>
    <property type="project" value="UniProtKB-KW"/>
</dbReference>
<dbReference type="GO" id="GO:0032259">
    <property type="term" value="P:methylation"/>
    <property type="evidence" value="ECO:0007669"/>
    <property type="project" value="UniProtKB-KW"/>
</dbReference>
<evidence type="ECO:0000313" key="2">
    <source>
        <dbReference type="EMBL" id="MFC5271898.1"/>
    </source>
</evidence>
<dbReference type="EMBL" id="JBHSKT010000009">
    <property type="protein sequence ID" value="MFC5271898.1"/>
    <property type="molecule type" value="Genomic_DNA"/>
</dbReference>
<keyword evidence="2" id="KW-0808">Transferase</keyword>
<sequence>MSLNTNRWNRMRYTLYTPIYDLLVGKIFTASRRKSVELLNIQPDEKVLLVGAGTGLDFQFLPKNAQIWAGDITPSMVTKMEYRAKALKLNAMLNVMDGQNLQFPDATFDKVILHLIVAVIPDPVKCLQETERVLKPGGEAVIFDKFRPKDQQLSKFRAFFNKFTSSLFSDITRVIENLLARTSLVIQQDIPANFNGNFRIIKVRKNN</sequence>
<evidence type="ECO:0000313" key="3">
    <source>
        <dbReference type="Proteomes" id="UP001596161"/>
    </source>
</evidence>